<proteinExistence type="predicted"/>
<accession>A0A8K0R5J4</accession>
<sequence length="532" mass="58242">MRIPVGKPSTSGDGSGTVTPDNNGQHSVLTREYLQNDDVCSSATALHHQIGLVFLFSDCLPPPQLPLEKTAGFRYFVPGSGTLAQEWAQFFDVAPSRFIEMVPAEVKVAYEATLEASNHETARSFKEYVLGNKVLHLKSSKHPTVPQRKPSGFGDHSVLRTGGPASPPRISKPHSDIFSTTLTSSEPPLRKRKFSEESDKQHVNFLTLQLAGPPAPQPVPTVSQSVQTVSGAQQAPSAAPIPLAIAQPVPVHVAHAPPHGGNQLAFLPRAYVSNWTNPHPNAAPASMIAQGGGNRKLAWNAERRRIFTQVEGFSPAQFPPGANSPFATEMFSRTPQSIDPRLCPFPTSMEENLTYMTGAATMNREMCSRTKTRWTATQCIYYVVQAHNLQTIGAYERTRLQHQFNACANNFERRHPNHQLTSSLRNCSTESGLTGENTVLHDYYLYAMGDGVARHPNGRAAQMLTRVIRHVRQVTQDRNVRLSEAAAYAARHNITVPAPIVMTNNLAVEDQPPVGLIAAARTAYIRKFGKTA</sequence>
<evidence type="ECO:0000313" key="3">
    <source>
        <dbReference type="Proteomes" id="UP000813461"/>
    </source>
</evidence>
<evidence type="ECO:0000313" key="2">
    <source>
        <dbReference type="EMBL" id="KAH7084323.1"/>
    </source>
</evidence>
<gene>
    <name evidence="2" type="ORF">FB567DRAFT_445930</name>
</gene>
<feature type="region of interest" description="Disordered" evidence="1">
    <location>
        <begin position="140"/>
        <end position="188"/>
    </location>
</feature>
<dbReference type="Proteomes" id="UP000813461">
    <property type="component" value="Unassembled WGS sequence"/>
</dbReference>
<protein>
    <submittedName>
        <fullName evidence="2">Uncharacterized protein</fullName>
    </submittedName>
</protein>
<comment type="caution">
    <text evidence="2">The sequence shown here is derived from an EMBL/GenBank/DDBJ whole genome shotgun (WGS) entry which is preliminary data.</text>
</comment>
<reference evidence="2" key="1">
    <citation type="journal article" date="2021" name="Nat. Commun.">
        <title>Genetic determinants of endophytism in the Arabidopsis root mycobiome.</title>
        <authorList>
            <person name="Mesny F."/>
            <person name="Miyauchi S."/>
            <person name="Thiergart T."/>
            <person name="Pickel B."/>
            <person name="Atanasova L."/>
            <person name="Karlsson M."/>
            <person name="Huettel B."/>
            <person name="Barry K.W."/>
            <person name="Haridas S."/>
            <person name="Chen C."/>
            <person name="Bauer D."/>
            <person name="Andreopoulos W."/>
            <person name="Pangilinan J."/>
            <person name="LaButti K."/>
            <person name="Riley R."/>
            <person name="Lipzen A."/>
            <person name="Clum A."/>
            <person name="Drula E."/>
            <person name="Henrissat B."/>
            <person name="Kohler A."/>
            <person name="Grigoriev I.V."/>
            <person name="Martin F.M."/>
            <person name="Hacquard S."/>
        </authorList>
    </citation>
    <scope>NUCLEOTIDE SEQUENCE</scope>
    <source>
        <strain evidence="2">MPI-SDFR-AT-0120</strain>
    </source>
</reference>
<feature type="compositionally biased region" description="Polar residues" evidence="1">
    <location>
        <begin position="177"/>
        <end position="186"/>
    </location>
</feature>
<keyword evidence="3" id="KW-1185">Reference proteome</keyword>
<feature type="compositionally biased region" description="Polar residues" evidence="1">
    <location>
        <begin position="8"/>
        <end position="25"/>
    </location>
</feature>
<dbReference type="AlphaFoldDB" id="A0A8K0R5J4"/>
<organism evidence="2 3">
    <name type="scientific">Paraphoma chrysanthemicola</name>
    <dbReference type="NCBI Taxonomy" id="798071"/>
    <lineage>
        <taxon>Eukaryota</taxon>
        <taxon>Fungi</taxon>
        <taxon>Dikarya</taxon>
        <taxon>Ascomycota</taxon>
        <taxon>Pezizomycotina</taxon>
        <taxon>Dothideomycetes</taxon>
        <taxon>Pleosporomycetidae</taxon>
        <taxon>Pleosporales</taxon>
        <taxon>Pleosporineae</taxon>
        <taxon>Phaeosphaeriaceae</taxon>
        <taxon>Paraphoma</taxon>
    </lineage>
</organism>
<dbReference type="EMBL" id="JAGMVJ010000012">
    <property type="protein sequence ID" value="KAH7084323.1"/>
    <property type="molecule type" value="Genomic_DNA"/>
</dbReference>
<name>A0A8K0R5J4_9PLEO</name>
<dbReference type="OrthoDB" id="3659168at2759"/>
<evidence type="ECO:0000256" key="1">
    <source>
        <dbReference type="SAM" id="MobiDB-lite"/>
    </source>
</evidence>
<feature type="region of interest" description="Disordered" evidence="1">
    <location>
        <begin position="1"/>
        <end position="25"/>
    </location>
</feature>